<evidence type="ECO:0000313" key="12">
    <source>
        <dbReference type="EMBL" id="KAJ5376820.1"/>
    </source>
</evidence>
<dbReference type="InterPro" id="IPR023209">
    <property type="entry name" value="DAO"/>
</dbReference>
<evidence type="ECO:0000256" key="3">
    <source>
        <dbReference type="ARBA" id="ARBA00006730"/>
    </source>
</evidence>
<dbReference type="FunFam" id="3.30.9.10:FF:000018">
    <property type="entry name" value="D-amino acid oxidase, putative"/>
    <property type="match status" value="1"/>
</dbReference>
<dbReference type="SUPFAM" id="SSF51971">
    <property type="entry name" value="Nucleotide-binding domain"/>
    <property type="match status" value="1"/>
</dbReference>
<comment type="subcellular location">
    <subcellularLocation>
        <location evidence="2">Peroxisome matrix</location>
    </subcellularLocation>
</comment>
<evidence type="ECO:0000256" key="2">
    <source>
        <dbReference type="ARBA" id="ARBA00004253"/>
    </source>
</evidence>
<dbReference type="Pfam" id="PF01266">
    <property type="entry name" value="DAO"/>
    <property type="match status" value="1"/>
</dbReference>
<dbReference type="GO" id="GO:0003884">
    <property type="term" value="F:D-amino-acid oxidase activity"/>
    <property type="evidence" value="ECO:0007669"/>
    <property type="project" value="UniProtKB-EC"/>
</dbReference>
<comment type="cofactor">
    <cofactor evidence="1 10">
        <name>FAD</name>
        <dbReference type="ChEBI" id="CHEBI:57692"/>
    </cofactor>
</comment>
<evidence type="ECO:0000256" key="5">
    <source>
        <dbReference type="ARBA" id="ARBA00022827"/>
    </source>
</evidence>
<dbReference type="GO" id="GO:0005782">
    <property type="term" value="C:peroxisomal matrix"/>
    <property type="evidence" value="ECO:0007669"/>
    <property type="project" value="UniProtKB-SubCell"/>
</dbReference>
<accession>A0A9W9SE95</accession>
<dbReference type="GeneID" id="81377323"/>
<dbReference type="PROSITE" id="PS00677">
    <property type="entry name" value="DAO"/>
    <property type="match status" value="1"/>
</dbReference>
<evidence type="ECO:0000256" key="8">
    <source>
        <dbReference type="ARBA" id="ARBA00039101"/>
    </source>
</evidence>
<dbReference type="GO" id="GO:0071949">
    <property type="term" value="F:FAD binding"/>
    <property type="evidence" value="ECO:0007669"/>
    <property type="project" value="InterPro"/>
</dbReference>
<keyword evidence="6" id="KW-0560">Oxidoreductase</keyword>
<comment type="similarity">
    <text evidence="3">Belongs to the DAMOX/DASOX family.</text>
</comment>
<dbReference type="Gene3D" id="3.30.9.10">
    <property type="entry name" value="D-Amino Acid Oxidase, subunit A, domain 2"/>
    <property type="match status" value="1"/>
</dbReference>
<organism evidence="12 13">
    <name type="scientific">Penicillium cosmopolitanum</name>
    <dbReference type="NCBI Taxonomy" id="1131564"/>
    <lineage>
        <taxon>Eukaryota</taxon>
        <taxon>Fungi</taxon>
        <taxon>Dikarya</taxon>
        <taxon>Ascomycota</taxon>
        <taxon>Pezizomycotina</taxon>
        <taxon>Eurotiomycetes</taxon>
        <taxon>Eurotiomycetidae</taxon>
        <taxon>Eurotiales</taxon>
        <taxon>Aspergillaceae</taxon>
        <taxon>Penicillium</taxon>
    </lineage>
</organism>
<dbReference type="Gene3D" id="3.40.50.720">
    <property type="entry name" value="NAD(P)-binding Rossmann-like Domain"/>
    <property type="match status" value="1"/>
</dbReference>
<keyword evidence="4" id="KW-0285">Flavoprotein</keyword>
<dbReference type="PANTHER" id="PTHR11530:SF16">
    <property type="entry name" value="D-AMINO ACID OXIDASE (AFU_ORTHOLOGUE AFUA_5G11290)"/>
    <property type="match status" value="1"/>
</dbReference>
<gene>
    <name evidence="12" type="ORF">N7509_013706</name>
</gene>
<feature type="domain" description="FAD dependent oxidoreductase" evidence="11">
    <location>
        <begin position="6"/>
        <end position="341"/>
    </location>
</feature>
<dbReference type="AlphaFoldDB" id="A0A9W9SE95"/>
<dbReference type="PANTHER" id="PTHR11530">
    <property type="entry name" value="D-AMINO ACID OXIDASE"/>
    <property type="match status" value="1"/>
</dbReference>
<feature type="binding site" evidence="10">
    <location>
        <position position="169"/>
    </location>
    <ligand>
        <name>FAD</name>
        <dbReference type="ChEBI" id="CHEBI:57692"/>
    </ligand>
</feature>
<evidence type="ECO:0000256" key="7">
    <source>
        <dbReference type="ARBA" id="ARBA00023140"/>
    </source>
</evidence>
<name>A0A9W9SE95_9EURO</name>
<protein>
    <recommendedName>
        <fullName evidence="8">D-amino-acid oxidase</fullName>
        <ecNumber evidence="8">1.4.3.3</ecNumber>
    </recommendedName>
</protein>
<comment type="caution">
    <text evidence="12">The sequence shown here is derived from an EMBL/GenBank/DDBJ whole genome shotgun (WGS) entry which is preliminary data.</text>
</comment>
<evidence type="ECO:0000256" key="6">
    <source>
        <dbReference type="ARBA" id="ARBA00023002"/>
    </source>
</evidence>
<keyword evidence="5 10" id="KW-0274">FAD</keyword>
<dbReference type="RefSeq" id="XP_056481850.1">
    <property type="nucleotide sequence ID" value="XM_056638343.1"/>
</dbReference>
<sequence length="356" mass="38704">MISDHIVVLGAGVSGLTTALLLSRDPSKNITVVAKHMPGDYDIEYCSPWAGASFFPVGKPNTAHGKWERATWPVLKQLAEKHPEAGICFQPTLVFSRSEDVNSATGQWFAELVQKDPWYKDLVDNFEEIPAENLDSRIDNGSRFTIPALAPRQCSKNGVIFKRATFKHVTEAGYAHHSGKKADVVVNCTGLSSKSLGGVQDDTLFPIRGQVVLVRNDPHAMYSVSGCDDGEDEVAYMMARAAGGGTVLGGSYQKNNWDPLPEPNLAIRIMTRAINLCPELVNKGQGIEGLDVIRHGVGLRPARADGPRVEKEQVDDLAVVHNYGHGGFGYQASYGCAATAVRLIHEVLQEKGRPKM</sequence>
<feature type="binding site" evidence="10">
    <location>
        <position position="189"/>
    </location>
    <ligand>
        <name>FAD</name>
        <dbReference type="ChEBI" id="CHEBI:57692"/>
    </ligand>
</feature>
<evidence type="ECO:0000313" key="13">
    <source>
        <dbReference type="Proteomes" id="UP001147747"/>
    </source>
</evidence>
<evidence type="ECO:0000259" key="11">
    <source>
        <dbReference type="Pfam" id="PF01266"/>
    </source>
</evidence>
<dbReference type="PIRSF" id="PIRSF000189">
    <property type="entry name" value="D-aa_oxidase"/>
    <property type="match status" value="1"/>
</dbReference>
<evidence type="ECO:0000256" key="1">
    <source>
        <dbReference type="ARBA" id="ARBA00001974"/>
    </source>
</evidence>
<dbReference type="OrthoDB" id="409956at2759"/>
<dbReference type="SUPFAM" id="SSF54373">
    <property type="entry name" value="FAD-linked reductases, C-terminal domain"/>
    <property type="match status" value="1"/>
</dbReference>
<dbReference type="EC" id="1.4.3.3" evidence="8"/>
<dbReference type="InterPro" id="IPR006076">
    <property type="entry name" value="FAD-dep_OxRdtase"/>
</dbReference>
<proteinExistence type="inferred from homology"/>
<reference evidence="12" key="2">
    <citation type="journal article" date="2023" name="IMA Fungus">
        <title>Comparative genomic study of the Penicillium genus elucidates a diverse pangenome and 15 lateral gene transfer events.</title>
        <authorList>
            <person name="Petersen C."/>
            <person name="Sorensen T."/>
            <person name="Nielsen M.R."/>
            <person name="Sondergaard T.E."/>
            <person name="Sorensen J.L."/>
            <person name="Fitzpatrick D.A."/>
            <person name="Frisvad J.C."/>
            <person name="Nielsen K.L."/>
        </authorList>
    </citation>
    <scope>NUCLEOTIDE SEQUENCE</scope>
    <source>
        <strain evidence="12">IBT 29677</strain>
    </source>
</reference>
<reference evidence="12" key="1">
    <citation type="submission" date="2022-12" db="EMBL/GenBank/DDBJ databases">
        <authorList>
            <person name="Petersen C."/>
        </authorList>
    </citation>
    <scope>NUCLEOTIDE SEQUENCE</scope>
    <source>
        <strain evidence="12">IBT 29677</strain>
    </source>
</reference>
<keyword evidence="13" id="KW-1185">Reference proteome</keyword>
<keyword evidence="7" id="KW-0576">Peroxisome</keyword>
<comment type="catalytic activity">
    <reaction evidence="9">
        <text>a D-alpha-amino acid + O2 + H2O = a 2-oxocarboxylate + H2O2 + NH4(+)</text>
        <dbReference type="Rhea" id="RHEA:21816"/>
        <dbReference type="ChEBI" id="CHEBI:15377"/>
        <dbReference type="ChEBI" id="CHEBI:15379"/>
        <dbReference type="ChEBI" id="CHEBI:16240"/>
        <dbReference type="ChEBI" id="CHEBI:28938"/>
        <dbReference type="ChEBI" id="CHEBI:35179"/>
        <dbReference type="ChEBI" id="CHEBI:59871"/>
        <dbReference type="EC" id="1.4.3.3"/>
    </reaction>
    <physiologicalReaction direction="left-to-right" evidence="9">
        <dbReference type="Rhea" id="RHEA:21817"/>
    </physiologicalReaction>
</comment>
<dbReference type="Proteomes" id="UP001147747">
    <property type="component" value="Unassembled WGS sequence"/>
</dbReference>
<dbReference type="InterPro" id="IPR006181">
    <property type="entry name" value="D-amino_acid_oxidase_CS"/>
</dbReference>
<evidence type="ECO:0000256" key="4">
    <source>
        <dbReference type="ARBA" id="ARBA00022630"/>
    </source>
</evidence>
<evidence type="ECO:0000256" key="10">
    <source>
        <dbReference type="PIRSR" id="PIRSR000189-1"/>
    </source>
</evidence>
<dbReference type="GO" id="GO:0019478">
    <property type="term" value="P:D-amino acid catabolic process"/>
    <property type="evidence" value="ECO:0007669"/>
    <property type="project" value="TreeGrafter"/>
</dbReference>
<dbReference type="EMBL" id="JAPZBU010000012">
    <property type="protein sequence ID" value="KAJ5376820.1"/>
    <property type="molecule type" value="Genomic_DNA"/>
</dbReference>
<evidence type="ECO:0000256" key="9">
    <source>
        <dbReference type="ARBA" id="ARBA00049547"/>
    </source>
</evidence>
<feature type="binding site" evidence="10">
    <location>
        <position position="327"/>
    </location>
    <ligand>
        <name>D-dopa</name>
        <dbReference type="ChEBI" id="CHEBI:149689"/>
    </ligand>
</feature>